<evidence type="ECO:0000313" key="1">
    <source>
        <dbReference type="EMBL" id="KUG26280.1"/>
    </source>
</evidence>
<name>A0A0W8FZE1_9ZZZZ</name>
<comment type="caution">
    <text evidence="1">The sequence shown here is derived from an EMBL/GenBank/DDBJ whole genome shotgun (WGS) entry which is preliminary data.</text>
</comment>
<dbReference type="EMBL" id="LNQE01000493">
    <property type="protein sequence ID" value="KUG26280.1"/>
    <property type="molecule type" value="Genomic_DNA"/>
</dbReference>
<accession>A0A0W8FZE1</accession>
<organism evidence="1">
    <name type="scientific">hydrocarbon metagenome</name>
    <dbReference type="NCBI Taxonomy" id="938273"/>
    <lineage>
        <taxon>unclassified sequences</taxon>
        <taxon>metagenomes</taxon>
        <taxon>ecological metagenomes</taxon>
    </lineage>
</organism>
<gene>
    <name evidence="1" type="ORF">ASZ90_003886</name>
</gene>
<reference evidence="1" key="1">
    <citation type="journal article" date="2015" name="Proc. Natl. Acad. Sci. U.S.A.">
        <title>Networks of energetic and metabolic interactions define dynamics in microbial communities.</title>
        <authorList>
            <person name="Embree M."/>
            <person name="Liu J.K."/>
            <person name="Al-Bassam M.M."/>
            <person name="Zengler K."/>
        </authorList>
    </citation>
    <scope>NUCLEOTIDE SEQUENCE</scope>
</reference>
<protein>
    <submittedName>
        <fullName evidence="1">Uncharacterized protein</fullName>
    </submittedName>
</protein>
<sequence>MEYTEEIINNLIKEEKVISTPPRREFKLIGMHLRNDFGLTSFDEVRSFHVFMRRHSEYQENFSIGLIYLPEDRSSIQLIRFNGNHGEVVDNPLNPHPHRDFHIHKITPKLIEEENNDLKFVEVTDKYGSFEQAFRYFCKYITIINAESYFPELDQPNLFEDSNDTEV</sequence>
<proteinExistence type="predicted"/>
<dbReference type="AlphaFoldDB" id="A0A0W8FZE1"/>